<dbReference type="InterPro" id="IPR000702">
    <property type="entry name" value="Ribosomal_uL6-like"/>
</dbReference>
<comment type="similarity">
    <text evidence="1">Belongs to the universal ribosomal protein uL6 family.</text>
</comment>
<gene>
    <name evidence="5" type="ORF">Ctob_012871</name>
</gene>
<keyword evidence="3" id="KW-0687">Ribonucleoprotein</keyword>
<dbReference type="Gene3D" id="3.90.930.12">
    <property type="entry name" value="Ribosomal protein L6, alpha-beta domain"/>
    <property type="match status" value="1"/>
</dbReference>
<organism evidence="5 6">
    <name type="scientific">Chrysochromulina tobinii</name>
    <dbReference type="NCBI Taxonomy" id="1460289"/>
    <lineage>
        <taxon>Eukaryota</taxon>
        <taxon>Haptista</taxon>
        <taxon>Haptophyta</taxon>
        <taxon>Prymnesiophyceae</taxon>
        <taxon>Prymnesiales</taxon>
        <taxon>Chrysochromulinaceae</taxon>
        <taxon>Chrysochromulina</taxon>
    </lineage>
</organism>
<dbReference type="Pfam" id="PF00347">
    <property type="entry name" value="Ribosomal_L6"/>
    <property type="match status" value="1"/>
</dbReference>
<reference evidence="6" key="1">
    <citation type="journal article" date="2015" name="PLoS Genet.">
        <title>Genome Sequence and Transcriptome Analyses of Chrysochromulina tobin: Metabolic Tools for Enhanced Algal Fitness in the Prominent Order Prymnesiales (Haptophyceae).</title>
        <authorList>
            <person name="Hovde B.T."/>
            <person name="Deodato C.R."/>
            <person name="Hunsperger H.M."/>
            <person name="Ryken S.A."/>
            <person name="Yost W."/>
            <person name="Jha R.K."/>
            <person name="Patterson J."/>
            <person name="Monnat R.J. Jr."/>
            <person name="Barlow S.B."/>
            <person name="Starkenburg S.R."/>
            <person name="Cattolico R.A."/>
        </authorList>
    </citation>
    <scope>NUCLEOTIDE SEQUENCE</scope>
    <source>
        <strain evidence="6">CCMP291</strain>
    </source>
</reference>
<evidence type="ECO:0000313" key="6">
    <source>
        <dbReference type="Proteomes" id="UP000037460"/>
    </source>
</evidence>
<dbReference type="SUPFAM" id="SSF56053">
    <property type="entry name" value="Ribosomal protein L6"/>
    <property type="match status" value="1"/>
</dbReference>
<dbReference type="GO" id="GO:0022625">
    <property type="term" value="C:cytosolic large ribosomal subunit"/>
    <property type="evidence" value="ECO:0007669"/>
    <property type="project" value="TreeGrafter"/>
</dbReference>
<dbReference type="Proteomes" id="UP000037460">
    <property type="component" value="Unassembled WGS sequence"/>
</dbReference>
<dbReference type="GO" id="GO:0019843">
    <property type="term" value="F:rRNA binding"/>
    <property type="evidence" value="ECO:0007669"/>
    <property type="project" value="InterPro"/>
</dbReference>
<accession>A0A0M0LSG1</accession>
<keyword evidence="2 5" id="KW-0689">Ribosomal protein</keyword>
<dbReference type="InterPro" id="IPR020040">
    <property type="entry name" value="Ribosomal_uL6_a/b-dom"/>
</dbReference>
<dbReference type="EMBL" id="JWZX01000029">
    <property type="protein sequence ID" value="KOO53852.1"/>
    <property type="molecule type" value="Genomic_DNA"/>
</dbReference>
<keyword evidence="6" id="KW-1185">Reference proteome</keyword>
<name>A0A0M0LSG1_9EUKA</name>
<dbReference type="InterPro" id="IPR002359">
    <property type="entry name" value="Ribosomal_uL6_CS2"/>
</dbReference>
<dbReference type="PANTHER" id="PTHR11655">
    <property type="entry name" value="60S/50S RIBOSOMAL PROTEIN L6/L9"/>
    <property type="match status" value="1"/>
</dbReference>
<evidence type="ECO:0000256" key="1">
    <source>
        <dbReference type="ARBA" id="ARBA00009356"/>
    </source>
</evidence>
<dbReference type="GO" id="GO:0003735">
    <property type="term" value="F:structural constituent of ribosome"/>
    <property type="evidence" value="ECO:0007669"/>
    <property type="project" value="InterPro"/>
</dbReference>
<sequence length="111" mass="12420">MIVGVTKGFEYKMRFVYAHFPINVTMANKGTRVEIRNFLGEKIVRVVECDPGVTVTRTVEVKDEIVLVGNDINCVSRTAALIQQICAVKRKDIRKFLDGIYVSAKGNVVKS</sequence>
<proteinExistence type="inferred from homology"/>
<feature type="domain" description="Large ribosomal subunit protein uL6 alpha-beta" evidence="4">
    <location>
        <begin position="20"/>
        <end position="99"/>
    </location>
</feature>
<protein>
    <submittedName>
        <fullName evidence="5">60s ribosomal protein l9</fullName>
    </submittedName>
</protein>
<dbReference type="AlphaFoldDB" id="A0A0M0LSG1"/>
<dbReference type="GO" id="GO:0002181">
    <property type="term" value="P:cytoplasmic translation"/>
    <property type="evidence" value="ECO:0007669"/>
    <property type="project" value="TreeGrafter"/>
</dbReference>
<dbReference type="InterPro" id="IPR036789">
    <property type="entry name" value="Ribosomal_uL6-like_a/b-dom_sf"/>
</dbReference>
<dbReference type="OrthoDB" id="10252633at2759"/>
<comment type="caution">
    <text evidence="5">The sequence shown here is derived from an EMBL/GenBank/DDBJ whole genome shotgun (WGS) entry which is preliminary data.</text>
</comment>
<dbReference type="PROSITE" id="PS00700">
    <property type="entry name" value="RIBOSOMAL_L6_2"/>
    <property type="match status" value="1"/>
</dbReference>
<evidence type="ECO:0000259" key="4">
    <source>
        <dbReference type="Pfam" id="PF00347"/>
    </source>
</evidence>
<dbReference type="FunFam" id="3.90.930.12:FF:000003">
    <property type="entry name" value="60S ribosomal protein L9"/>
    <property type="match status" value="1"/>
</dbReference>
<evidence type="ECO:0000256" key="2">
    <source>
        <dbReference type="ARBA" id="ARBA00022980"/>
    </source>
</evidence>
<evidence type="ECO:0000313" key="5">
    <source>
        <dbReference type="EMBL" id="KOO53852.1"/>
    </source>
</evidence>
<evidence type="ECO:0000256" key="3">
    <source>
        <dbReference type="ARBA" id="ARBA00023274"/>
    </source>
</evidence>
<dbReference type="PANTHER" id="PTHR11655:SF16">
    <property type="entry name" value="60S RIBOSOMAL PROTEIN L9"/>
    <property type="match status" value="1"/>
</dbReference>